<feature type="domain" description="CRIB" evidence="2">
    <location>
        <begin position="31"/>
        <end position="44"/>
    </location>
</feature>
<proteinExistence type="predicted"/>
<dbReference type="CDD" id="cd00132">
    <property type="entry name" value="CRIB"/>
    <property type="match status" value="1"/>
</dbReference>
<dbReference type="PANTHER" id="PTHR46325">
    <property type="entry name" value="CRIB DOMAIN-CONTAINING PROTEIN RIC8"/>
    <property type="match status" value="1"/>
</dbReference>
<keyword evidence="4" id="KW-1185">Reference proteome</keyword>
<comment type="caution">
    <text evidence="3">The sequence shown here is derived from an EMBL/GenBank/DDBJ whole genome shotgun (WGS) entry which is preliminary data.</text>
</comment>
<organism evidence="3 4">
    <name type="scientific">Saponaria officinalis</name>
    <name type="common">Common soapwort</name>
    <name type="synonym">Lychnis saponaria</name>
    <dbReference type="NCBI Taxonomy" id="3572"/>
    <lineage>
        <taxon>Eukaryota</taxon>
        <taxon>Viridiplantae</taxon>
        <taxon>Streptophyta</taxon>
        <taxon>Embryophyta</taxon>
        <taxon>Tracheophyta</taxon>
        <taxon>Spermatophyta</taxon>
        <taxon>Magnoliopsida</taxon>
        <taxon>eudicotyledons</taxon>
        <taxon>Gunneridae</taxon>
        <taxon>Pentapetalae</taxon>
        <taxon>Caryophyllales</taxon>
        <taxon>Caryophyllaceae</taxon>
        <taxon>Caryophylleae</taxon>
        <taxon>Saponaria</taxon>
    </lineage>
</organism>
<dbReference type="Pfam" id="PF00786">
    <property type="entry name" value="PBD"/>
    <property type="match status" value="1"/>
</dbReference>
<evidence type="ECO:0000313" key="3">
    <source>
        <dbReference type="EMBL" id="KAK9724276.1"/>
    </source>
</evidence>
<protein>
    <recommendedName>
        <fullName evidence="2">CRIB domain-containing protein</fullName>
    </recommendedName>
</protein>
<sequence>MLFYTVRLFYEVAYAFSECNLEDGEEPEMQIGFPTDVKHVAHIGWDGPAANAPSWIQNFKEGEPGAPSLNGDQQNVTKTRDSGLPGQERRCSTGSDLILESPSRRRSDKGKGARRHSSAGPSSADSPSRDTSSSSKTTRRRKTKTGSRSKPTSTTPDLVYSDSGVASTTARSAGNGLKSENDQILLDDNARQIHAM</sequence>
<dbReference type="InterPro" id="IPR000095">
    <property type="entry name" value="CRIB_dom"/>
</dbReference>
<feature type="compositionally biased region" description="Basic residues" evidence="1">
    <location>
        <begin position="137"/>
        <end position="147"/>
    </location>
</feature>
<evidence type="ECO:0000256" key="1">
    <source>
        <dbReference type="SAM" id="MobiDB-lite"/>
    </source>
</evidence>
<dbReference type="PROSITE" id="PS50108">
    <property type="entry name" value="CRIB"/>
    <property type="match status" value="1"/>
</dbReference>
<reference evidence="3" key="1">
    <citation type="submission" date="2024-03" db="EMBL/GenBank/DDBJ databases">
        <title>WGS assembly of Saponaria officinalis var. Norfolk2.</title>
        <authorList>
            <person name="Jenkins J."/>
            <person name="Shu S."/>
            <person name="Grimwood J."/>
            <person name="Barry K."/>
            <person name="Goodstein D."/>
            <person name="Schmutz J."/>
            <person name="Leebens-Mack J."/>
            <person name="Osbourn A."/>
        </authorList>
    </citation>
    <scope>NUCLEOTIDE SEQUENCE [LARGE SCALE GENOMIC DNA]</scope>
    <source>
        <strain evidence="3">JIC</strain>
    </source>
</reference>
<dbReference type="EMBL" id="JBDFQZ010000005">
    <property type="protein sequence ID" value="KAK9724276.1"/>
    <property type="molecule type" value="Genomic_DNA"/>
</dbReference>
<evidence type="ECO:0000259" key="2">
    <source>
        <dbReference type="PROSITE" id="PS50108"/>
    </source>
</evidence>
<evidence type="ECO:0000313" key="4">
    <source>
        <dbReference type="Proteomes" id="UP001443914"/>
    </source>
</evidence>
<dbReference type="Proteomes" id="UP001443914">
    <property type="component" value="Unassembled WGS sequence"/>
</dbReference>
<gene>
    <name evidence="3" type="ORF">RND81_05G060500</name>
</gene>
<feature type="compositionally biased region" description="Basic and acidic residues" evidence="1">
    <location>
        <begin position="102"/>
        <end position="111"/>
    </location>
</feature>
<dbReference type="PANTHER" id="PTHR46325:SF20">
    <property type="entry name" value="CRIB DOMAIN-CONTAINING PROTEIN RIC10"/>
    <property type="match status" value="1"/>
</dbReference>
<dbReference type="AlphaFoldDB" id="A0AAW1KQY5"/>
<feature type="region of interest" description="Disordered" evidence="1">
    <location>
        <begin position="52"/>
        <end position="180"/>
    </location>
</feature>
<accession>A0AAW1KQY5</accession>
<feature type="compositionally biased region" description="Low complexity" evidence="1">
    <location>
        <begin position="118"/>
        <end position="136"/>
    </location>
</feature>
<name>A0AAW1KQY5_SAPOF</name>